<dbReference type="AlphaFoldDB" id="A0A1H2WEJ2"/>
<keyword evidence="4" id="KW-1185">Reference proteome</keyword>
<feature type="domain" description="Gfo/Idh/MocA-like oxidoreductase N-terminal" evidence="1">
    <location>
        <begin position="5"/>
        <end position="122"/>
    </location>
</feature>
<dbReference type="Pfam" id="PF01408">
    <property type="entry name" value="GFO_IDH_MocA"/>
    <property type="match status" value="1"/>
</dbReference>
<evidence type="ECO:0000313" key="3">
    <source>
        <dbReference type="EMBL" id="SDW79020.1"/>
    </source>
</evidence>
<dbReference type="EMBL" id="FNNP01000001">
    <property type="protein sequence ID" value="SDW79020.1"/>
    <property type="molecule type" value="Genomic_DNA"/>
</dbReference>
<dbReference type="SUPFAM" id="SSF51735">
    <property type="entry name" value="NAD(P)-binding Rossmann-fold domains"/>
    <property type="match status" value="1"/>
</dbReference>
<dbReference type="RefSeq" id="WP_074736099.1">
    <property type="nucleotide sequence ID" value="NZ_FNNP01000001.1"/>
</dbReference>
<feature type="domain" description="GFO/IDH/MocA-like oxidoreductase" evidence="2">
    <location>
        <begin position="131"/>
        <end position="265"/>
    </location>
</feature>
<dbReference type="PANTHER" id="PTHR43377:SF8">
    <property type="entry name" value="BLR3664 PROTEIN"/>
    <property type="match status" value="1"/>
</dbReference>
<dbReference type="InterPro" id="IPR000683">
    <property type="entry name" value="Gfo/Idh/MocA-like_OxRdtase_N"/>
</dbReference>
<dbReference type="InterPro" id="IPR051450">
    <property type="entry name" value="Gfo/Idh/MocA_Oxidoreductases"/>
</dbReference>
<dbReference type="Gene3D" id="3.40.50.720">
    <property type="entry name" value="NAD(P)-binding Rossmann-like Domain"/>
    <property type="match status" value="1"/>
</dbReference>
<gene>
    <name evidence="3" type="ORF">SAMN05444358_1011765</name>
</gene>
<dbReference type="InterPro" id="IPR055170">
    <property type="entry name" value="GFO_IDH_MocA-like_dom"/>
</dbReference>
<organism evidence="3 4">
    <name type="scientific">Ruegeria halocynthiae</name>
    <dbReference type="NCBI Taxonomy" id="985054"/>
    <lineage>
        <taxon>Bacteria</taxon>
        <taxon>Pseudomonadati</taxon>
        <taxon>Pseudomonadota</taxon>
        <taxon>Alphaproteobacteria</taxon>
        <taxon>Rhodobacterales</taxon>
        <taxon>Roseobacteraceae</taxon>
        <taxon>Ruegeria</taxon>
    </lineage>
</organism>
<dbReference type="SUPFAM" id="SSF55347">
    <property type="entry name" value="Glyceraldehyde-3-phosphate dehydrogenase-like, C-terminal domain"/>
    <property type="match status" value="1"/>
</dbReference>
<dbReference type="InterPro" id="IPR036291">
    <property type="entry name" value="NAD(P)-bd_dom_sf"/>
</dbReference>
<dbReference type="STRING" id="985054.SAMN05444358_1011765"/>
<reference evidence="4" key="1">
    <citation type="submission" date="2016-10" db="EMBL/GenBank/DDBJ databases">
        <authorList>
            <person name="Varghese N."/>
            <person name="Submissions S."/>
        </authorList>
    </citation>
    <scope>NUCLEOTIDE SEQUENCE [LARGE SCALE GENOMIC DNA]</scope>
    <source>
        <strain evidence="4">DSM 27839</strain>
    </source>
</reference>
<sequence length="375" mass="41497">MSKNFRIAIVGIGLVGRRHADAIRALRHVDLVAVVDPSDEGRAYAVEHGVACYETLEEMFANQTPDGAVLATPTTLHVEQGLKCVRRGCPVLVEKPIAVEATAALELVQAAEKANVPLMVGHHRRHNPLIRSAKEAIVDGKIGDVRAVHANCWFYKPDEYFDAAPWRKKPGAGPISVNLVHDVDLLRYLAGEVMTVQAQSAASQRGYDNEDVAGALLTFESGAIGTISVSDSIVAPWSWEMTSQEYPIYPSTTESSYMVGGSHGSLSVPDLRLWSYQREQRDWWTPISSTALKKGAADPLVNQLRHFVEVARCEAEPIVSGWEGFRTLQVIEAIQNSCRTGETVRIRNLQETQEQRLQVMKNIRYFVKNLAKCPK</sequence>
<dbReference type="Gene3D" id="3.30.360.10">
    <property type="entry name" value="Dihydrodipicolinate Reductase, domain 2"/>
    <property type="match status" value="1"/>
</dbReference>
<dbReference type="GO" id="GO:0000166">
    <property type="term" value="F:nucleotide binding"/>
    <property type="evidence" value="ECO:0007669"/>
    <property type="project" value="InterPro"/>
</dbReference>
<dbReference type="Pfam" id="PF22725">
    <property type="entry name" value="GFO_IDH_MocA_C3"/>
    <property type="match status" value="1"/>
</dbReference>
<dbReference type="Proteomes" id="UP000183400">
    <property type="component" value="Unassembled WGS sequence"/>
</dbReference>
<name>A0A1H2WEJ2_9RHOB</name>
<proteinExistence type="predicted"/>
<accession>A0A1H2WEJ2</accession>
<evidence type="ECO:0000313" key="4">
    <source>
        <dbReference type="Proteomes" id="UP000183400"/>
    </source>
</evidence>
<evidence type="ECO:0000259" key="1">
    <source>
        <dbReference type="Pfam" id="PF01408"/>
    </source>
</evidence>
<protein>
    <submittedName>
        <fullName evidence="3">Predicted dehydrogenase</fullName>
    </submittedName>
</protein>
<evidence type="ECO:0000259" key="2">
    <source>
        <dbReference type="Pfam" id="PF22725"/>
    </source>
</evidence>
<dbReference type="PANTHER" id="PTHR43377">
    <property type="entry name" value="BILIVERDIN REDUCTASE A"/>
    <property type="match status" value="1"/>
</dbReference>